<protein>
    <submittedName>
        <fullName evidence="1">Uncharacterized protein</fullName>
    </submittedName>
</protein>
<proteinExistence type="predicted"/>
<dbReference type="AlphaFoldDB" id="A0A5J4X7Z9"/>
<evidence type="ECO:0000313" key="2">
    <source>
        <dbReference type="Proteomes" id="UP000324800"/>
    </source>
</evidence>
<gene>
    <name evidence="1" type="ORF">EZS28_001601</name>
</gene>
<reference evidence="1 2" key="1">
    <citation type="submission" date="2019-03" db="EMBL/GenBank/DDBJ databases">
        <title>Single cell metagenomics reveals metabolic interactions within the superorganism composed of flagellate Streblomastix strix and complex community of Bacteroidetes bacteria on its surface.</title>
        <authorList>
            <person name="Treitli S.C."/>
            <person name="Kolisko M."/>
            <person name="Husnik F."/>
            <person name="Keeling P."/>
            <person name="Hampl V."/>
        </authorList>
    </citation>
    <scope>NUCLEOTIDE SEQUENCE [LARGE SCALE GENOMIC DNA]</scope>
    <source>
        <strain evidence="1">ST1C</strain>
    </source>
</reference>
<evidence type="ECO:0000313" key="1">
    <source>
        <dbReference type="EMBL" id="KAA6402876.1"/>
    </source>
</evidence>
<name>A0A5J4X7Z9_9EUKA</name>
<accession>A0A5J4X7Z9</accession>
<dbReference type="Proteomes" id="UP000324800">
    <property type="component" value="Unassembled WGS sequence"/>
</dbReference>
<dbReference type="EMBL" id="SNRW01000170">
    <property type="protein sequence ID" value="KAA6402876.1"/>
    <property type="molecule type" value="Genomic_DNA"/>
</dbReference>
<organism evidence="1 2">
    <name type="scientific">Streblomastix strix</name>
    <dbReference type="NCBI Taxonomy" id="222440"/>
    <lineage>
        <taxon>Eukaryota</taxon>
        <taxon>Metamonada</taxon>
        <taxon>Preaxostyla</taxon>
        <taxon>Oxymonadida</taxon>
        <taxon>Streblomastigidae</taxon>
        <taxon>Streblomastix</taxon>
    </lineage>
</organism>
<sequence>MANQLNRPQAVENPSQKCSTSVGSIAQLYYAAVIVRLAAIESSGLATELKLTAKFTVSGSTITRPSSILFNYIANVFLGIVIVQFTQQVQTMEHIADPLAASGARIMSVCSWFSIPHPSLYSHYYSPINGFFLEDNKFWKYNLGGVRHAAQWVAPTPHIVLSMVVGPAGMIHPGFGSALGAGANLSGSVDRLVNKR</sequence>
<comment type="caution">
    <text evidence="1">The sequence shown here is derived from an EMBL/GenBank/DDBJ whole genome shotgun (WGS) entry which is preliminary data.</text>
</comment>